<keyword evidence="2" id="KW-1185">Reference proteome</keyword>
<gene>
    <name evidence="1" type="ORF">Tco_0730500</name>
</gene>
<protein>
    <submittedName>
        <fullName evidence="1">Shikimate O-hydroxycinnamoyltransferase-like protein</fullName>
    </submittedName>
</protein>
<dbReference type="Pfam" id="PF02458">
    <property type="entry name" value="Transferase"/>
    <property type="match status" value="1"/>
</dbReference>
<dbReference type="InterPro" id="IPR023213">
    <property type="entry name" value="CAT-like_dom_sf"/>
</dbReference>
<name>A0ABQ4YRY8_9ASTR</name>
<reference evidence="1" key="1">
    <citation type="journal article" date="2022" name="Int. J. Mol. Sci.">
        <title>Draft Genome of Tanacetum Coccineum: Genomic Comparison of Closely Related Tanacetum-Family Plants.</title>
        <authorList>
            <person name="Yamashiro T."/>
            <person name="Shiraishi A."/>
            <person name="Nakayama K."/>
            <person name="Satake H."/>
        </authorList>
    </citation>
    <scope>NUCLEOTIDE SEQUENCE</scope>
</reference>
<dbReference type="Proteomes" id="UP001151760">
    <property type="component" value="Unassembled WGS sequence"/>
</dbReference>
<accession>A0ABQ4YRY8</accession>
<proteinExistence type="predicted"/>
<organism evidence="1 2">
    <name type="scientific">Tanacetum coccineum</name>
    <dbReference type="NCBI Taxonomy" id="301880"/>
    <lineage>
        <taxon>Eukaryota</taxon>
        <taxon>Viridiplantae</taxon>
        <taxon>Streptophyta</taxon>
        <taxon>Embryophyta</taxon>
        <taxon>Tracheophyta</taxon>
        <taxon>Spermatophyta</taxon>
        <taxon>Magnoliopsida</taxon>
        <taxon>eudicotyledons</taxon>
        <taxon>Gunneridae</taxon>
        <taxon>Pentapetalae</taxon>
        <taxon>asterids</taxon>
        <taxon>campanulids</taxon>
        <taxon>Asterales</taxon>
        <taxon>Asteraceae</taxon>
        <taxon>Asteroideae</taxon>
        <taxon>Anthemideae</taxon>
        <taxon>Anthemidinae</taxon>
        <taxon>Tanacetum</taxon>
    </lineage>
</organism>
<dbReference type="EMBL" id="BQNB010010685">
    <property type="protein sequence ID" value="GJS80619.1"/>
    <property type="molecule type" value="Genomic_DNA"/>
</dbReference>
<sequence length="353" mass="39975">MFISSWMIRSQPPCLLSSFLPSVLNARCPPHYTRYAGSEFCPLLIPPSLQRDPKSDPDQDSQVSRIYYIEGEQLKKLQLLASENGCRRSKLESFTSLLWKIIASFLEDSDQSGYMCNIVVAVDGRRRDAIKGVNNKISLTKDDPEVGEDRNESTNATQIKSSKAEDVFRVLLVLKLVLQLGSSVSLLDMSLALAANEVHNFLKSAATKEHFIDLIDWVEDQRPKPLISRAFAGSEKTVSILVSSGQSHKEGLLCHDYGESDEDEDWIVYMHLPKKHLNYIEANASHIGILTIHYAENEHSVNDIYLLGRLHLKLKKDRLILELTPLPTKVNNLLFAKTWVNNLRETNLTKETR</sequence>
<dbReference type="Gene3D" id="3.30.559.10">
    <property type="entry name" value="Chloramphenicol acetyltransferase-like domain"/>
    <property type="match status" value="1"/>
</dbReference>
<reference evidence="1" key="2">
    <citation type="submission" date="2022-01" db="EMBL/GenBank/DDBJ databases">
        <authorList>
            <person name="Yamashiro T."/>
            <person name="Shiraishi A."/>
            <person name="Satake H."/>
            <person name="Nakayama K."/>
        </authorList>
    </citation>
    <scope>NUCLEOTIDE SEQUENCE</scope>
</reference>
<evidence type="ECO:0000313" key="2">
    <source>
        <dbReference type="Proteomes" id="UP001151760"/>
    </source>
</evidence>
<evidence type="ECO:0000313" key="1">
    <source>
        <dbReference type="EMBL" id="GJS80619.1"/>
    </source>
</evidence>
<comment type="caution">
    <text evidence="1">The sequence shown here is derived from an EMBL/GenBank/DDBJ whole genome shotgun (WGS) entry which is preliminary data.</text>
</comment>